<reference evidence="1" key="2">
    <citation type="submission" date="2020-09" db="EMBL/GenBank/DDBJ databases">
        <authorList>
            <person name="Sun Q."/>
            <person name="Zhou Y."/>
        </authorList>
    </citation>
    <scope>NUCLEOTIDE SEQUENCE</scope>
    <source>
        <strain evidence="1">CGMCC 1.15367</strain>
    </source>
</reference>
<name>A0A916ZY26_9HYPH</name>
<evidence type="ECO:0000313" key="2">
    <source>
        <dbReference type="Proteomes" id="UP000644699"/>
    </source>
</evidence>
<comment type="caution">
    <text evidence="1">The sequence shown here is derived from an EMBL/GenBank/DDBJ whole genome shotgun (WGS) entry which is preliminary data.</text>
</comment>
<proteinExistence type="predicted"/>
<dbReference type="EMBL" id="BMIQ01000008">
    <property type="protein sequence ID" value="GGE18716.1"/>
    <property type="molecule type" value="Genomic_DNA"/>
</dbReference>
<accession>A0A916ZY26</accession>
<evidence type="ECO:0000313" key="1">
    <source>
        <dbReference type="EMBL" id="GGE18716.1"/>
    </source>
</evidence>
<gene>
    <name evidence="1" type="ORF">GCM10011390_42370</name>
</gene>
<dbReference type="AlphaFoldDB" id="A0A916ZY26"/>
<organism evidence="1 2">
    <name type="scientific">Aureimonas endophytica</name>
    <dbReference type="NCBI Taxonomy" id="2027858"/>
    <lineage>
        <taxon>Bacteria</taxon>
        <taxon>Pseudomonadati</taxon>
        <taxon>Pseudomonadota</taxon>
        <taxon>Alphaproteobacteria</taxon>
        <taxon>Hyphomicrobiales</taxon>
        <taxon>Aurantimonadaceae</taxon>
        <taxon>Aureimonas</taxon>
    </lineage>
</organism>
<dbReference type="Proteomes" id="UP000644699">
    <property type="component" value="Unassembled WGS sequence"/>
</dbReference>
<sequence>MSKNVIQFRSKHQREKEVDLLAKYREIGIAAIAAANQSFRKEKVTVEKRRVVHHHD</sequence>
<keyword evidence="2" id="KW-1185">Reference proteome</keyword>
<protein>
    <submittedName>
        <fullName evidence="1">Uncharacterized protein</fullName>
    </submittedName>
</protein>
<dbReference type="RefSeq" id="WP_188912052.1">
    <property type="nucleotide sequence ID" value="NZ_BMIQ01000008.1"/>
</dbReference>
<reference evidence="1" key="1">
    <citation type="journal article" date="2014" name="Int. J. Syst. Evol. Microbiol.">
        <title>Complete genome sequence of Corynebacterium casei LMG S-19264T (=DSM 44701T), isolated from a smear-ripened cheese.</title>
        <authorList>
            <consortium name="US DOE Joint Genome Institute (JGI-PGF)"/>
            <person name="Walter F."/>
            <person name="Albersmeier A."/>
            <person name="Kalinowski J."/>
            <person name="Ruckert C."/>
        </authorList>
    </citation>
    <scope>NUCLEOTIDE SEQUENCE</scope>
    <source>
        <strain evidence="1">CGMCC 1.15367</strain>
    </source>
</reference>